<proteinExistence type="predicted"/>
<name>A0ABW1QB63_9CORY</name>
<evidence type="ECO:0000313" key="2">
    <source>
        <dbReference type="EMBL" id="MFC6146082.1"/>
    </source>
</evidence>
<dbReference type="InterPro" id="IPR021391">
    <property type="entry name" value="DUF3027"/>
</dbReference>
<dbReference type="Proteomes" id="UP001596244">
    <property type="component" value="Unassembled WGS sequence"/>
</dbReference>
<evidence type="ECO:0000256" key="1">
    <source>
        <dbReference type="SAM" id="MobiDB-lite"/>
    </source>
</evidence>
<organism evidence="2 3">
    <name type="scientific">Corynebacterium nasicanis</name>
    <dbReference type="NCBI Taxonomy" id="1448267"/>
    <lineage>
        <taxon>Bacteria</taxon>
        <taxon>Bacillati</taxon>
        <taxon>Actinomycetota</taxon>
        <taxon>Actinomycetes</taxon>
        <taxon>Mycobacteriales</taxon>
        <taxon>Corynebacteriaceae</taxon>
        <taxon>Corynebacterium</taxon>
    </lineage>
</organism>
<sequence length="234" mass="25026">MAHNEGVSPQHRRSQNPLLDAHAVDLARTALEELGDGPVGEHIGVQGLTRNVATHRFAAEVPGYSGWEWNAVLACASGSRYVTVNEVALVPAPSGDALRAPEWVPWSERIRPGDLGPGDIMPPEPGDSRLSTDAEGRTVLSRQGLEAARQRWATGDYGPTSEFAEKSTLHCRTCAFFVGVGEPLGRNFGACVNEYSADGHVVHATYGCGAHSETPPDTLLDEAPDAFDDESPIF</sequence>
<dbReference type="EMBL" id="JBHSQE010000003">
    <property type="protein sequence ID" value="MFC6146082.1"/>
    <property type="molecule type" value="Genomic_DNA"/>
</dbReference>
<comment type="caution">
    <text evidence="2">The sequence shown here is derived from an EMBL/GenBank/DDBJ whole genome shotgun (WGS) entry which is preliminary data.</text>
</comment>
<dbReference type="RefSeq" id="WP_377000353.1">
    <property type="nucleotide sequence ID" value="NZ_JBHSQE010000003.1"/>
</dbReference>
<protein>
    <submittedName>
        <fullName evidence="2">DUF3027 domain-containing protein</fullName>
    </submittedName>
</protein>
<evidence type="ECO:0000313" key="3">
    <source>
        <dbReference type="Proteomes" id="UP001596244"/>
    </source>
</evidence>
<keyword evidence="3" id="KW-1185">Reference proteome</keyword>
<reference evidence="3" key="1">
    <citation type="journal article" date="2019" name="Int. J. Syst. Evol. Microbiol.">
        <title>The Global Catalogue of Microorganisms (GCM) 10K type strain sequencing project: providing services to taxonomists for standard genome sequencing and annotation.</title>
        <authorList>
            <consortium name="The Broad Institute Genomics Platform"/>
            <consortium name="The Broad Institute Genome Sequencing Center for Infectious Disease"/>
            <person name="Wu L."/>
            <person name="Ma J."/>
        </authorList>
    </citation>
    <scope>NUCLEOTIDE SEQUENCE [LARGE SCALE GENOMIC DNA]</scope>
    <source>
        <strain evidence="3">CCUG 51943</strain>
    </source>
</reference>
<feature type="region of interest" description="Disordered" evidence="1">
    <location>
        <begin position="109"/>
        <end position="132"/>
    </location>
</feature>
<accession>A0ABW1QB63</accession>
<dbReference type="Pfam" id="PF11228">
    <property type="entry name" value="DUF3027"/>
    <property type="match status" value="1"/>
</dbReference>
<gene>
    <name evidence="2" type="ORF">ACFPUZ_04595</name>
</gene>